<proteinExistence type="predicted"/>
<keyword evidence="2" id="KW-1185">Reference proteome</keyword>
<accession>A0A7J0ENB8</accession>
<comment type="caution">
    <text evidence="1">The sequence shown here is derived from an EMBL/GenBank/DDBJ whole genome shotgun (WGS) entry which is preliminary data.</text>
</comment>
<name>A0A7J0ENB8_9ERIC</name>
<dbReference type="Proteomes" id="UP000585474">
    <property type="component" value="Unassembled WGS sequence"/>
</dbReference>
<sequence length="110" mass="12575">MADVRPQIRLSIVHYELRGVELLWRFYSLNLNREWGLPASQENCFFCVDLRVLASNLTEMIVLAPAAALVTSFARESPMPWLHLAFRAWRRSKPESVRLGGALHLPEATV</sequence>
<evidence type="ECO:0000313" key="2">
    <source>
        <dbReference type="Proteomes" id="UP000585474"/>
    </source>
</evidence>
<organism evidence="1 2">
    <name type="scientific">Actinidia rufa</name>
    <dbReference type="NCBI Taxonomy" id="165716"/>
    <lineage>
        <taxon>Eukaryota</taxon>
        <taxon>Viridiplantae</taxon>
        <taxon>Streptophyta</taxon>
        <taxon>Embryophyta</taxon>
        <taxon>Tracheophyta</taxon>
        <taxon>Spermatophyta</taxon>
        <taxon>Magnoliopsida</taxon>
        <taxon>eudicotyledons</taxon>
        <taxon>Gunneridae</taxon>
        <taxon>Pentapetalae</taxon>
        <taxon>asterids</taxon>
        <taxon>Ericales</taxon>
        <taxon>Actinidiaceae</taxon>
        <taxon>Actinidia</taxon>
    </lineage>
</organism>
<gene>
    <name evidence="1" type="ORF">Acr_05g0007160</name>
</gene>
<dbReference type="EMBL" id="BJWL01000005">
    <property type="protein sequence ID" value="GFY87077.1"/>
    <property type="molecule type" value="Genomic_DNA"/>
</dbReference>
<protein>
    <submittedName>
        <fullName evidence="1">Uncharacterized protein</fullName>
    </submittedName>
</protein>
<reference evidence="1 2" key="1">
    <citation type="submission" date="2019-07" db="EMBL/GenBank/DDBJ databases">
        <title>De Novo Assembly of kiwifruit Actinidia rufa.</title>
        <authorList>
            <person name="Sugita-Konishi S."/>
            <person name="Sato K."/>
            <person name="Mori E."/>
            <person name="Abe Y."/>
            <person name="Kisaki G."/>
            <person name="Hamano K."/>
            <person name="Suezawa K."/>
            <person name="Otani M."/>
            <person name="Fukuda T."/>
            <person name="Manabe T."/>
            <person name="Gomi K."/>
            <person name="Tabuchi M."/>
            <person name="Akimitsu K."/>
            <person name="Kataoka I."/>
        </authorList>
    </citation>
    <scope>NUCLEOTIDE SEQUENCE [LARGE SCALE GENOMIC DNA]</scope>
    <source>
        <strain evidence="2">cv. Fuchu</strain>
    </source>
</reference>
<evidence type="ECO:0000313" key="1">
    <source>
        <dbReference type="EMBL" id="GFY87077.1"/>
    </source>
</evidence>
<dbReference type="AlphaFoldDB" id="A0A7J0ENB8"/>